<evidence type="ECO:0000313" key="2">
    <source>
        <dbReference type="EMBL" id="JAI03001.1"/>
    </source>
</evidence>
<organism evidence="2">
    <name type="scientific">Anguilla anguilla</name>
    <name type="common">European freshwater eel</name>
    <name type="synonym">Muraena anguilla</name>
    <dbReference type="NCBI Taxonomy" id="7936"/>
    <lineage>
        <taxon>Eukaryota</taxon>
        <taxon>Metazoa</taxon>
        <taxon>Chordata</taxon>
        <taxon>Craniata</taxon>
        <taxon>Vertebrata</taxon>
        <taxon>Euteleostomi</taxon>
        <taxon>Actinopterygii</taxon>
        <taxon>Neopterygii</taxon>
        <taxon>Teleostei</taxon>
        <taxon>Anguilliformes</taxon>
        <taxon>Anguillidae</taxon>
        <taxon>Anguilla</taxon>
    </lineage>
</organism>
<dbReference type="EMBL" id="GBXM01005577">
    <property type="protein sequence ID" value="JAI03001.1"/>
    <property type="molecule type" value="Transcribed_RNA"/>
</dbReference>
<proteinExistence type="predicted"/>
<evidence type="ECO:0000256" key="1">
    <source>
        <dbReference type="SAM" id="MobiDB-lite"/>
    </source>
</evidence>
<feature type="compositionally biased region" description="Polar residues" evidence="1">
    <location>
        <begin position="10"/>
        <end position="20"/>
    </location>
</feature>
<sequence length="33" mass="3775">MGTKRRANMRSLQNKGSGNRDSLPPYLHNIFTN</sequence>
<name>A0A0E9XMD3_ANGAN</name>
<dbReference type="AlphaFoldDB" id="A0A0E9XMD3"/>
<protein>
    <submittedName>
        <fullName evidence="2">Uncharacterized protein</fullName>
    </submittedName>
</protein>
<reference evidence="2" key="1">
    <citation type="submission" date="2014-11" db="EMBL/GenBank/DDBJ databases">
        <authorList>
            <person name="Amaro Gonzalez C."/>
        </authorList>
    </citation>
    <scope>NUCLEOTIDE SEQUENCE</scope>
</reference>
<feature type="region of interest" description="Disordered" evidence="1">
    <location>
        <begin position="1"/>
        <end position="33"/>
    </location>
</feature>
<reference evidence="2" key="2">
    <citation type="journal article" date="2015" name="Fish Shellfish Immunol.">
        <title>Early steps in the European eel (Anguilla anguilla)-Vibrio vulnificus interaction in the gills: Role of the RtxA13 toxin.</title>
        <authorList>
            <person name="Callol A."/>
            <person name="Pajuelo D."/>
            <person name="Ebbesson L."/>
            <person name="Teles M."/>
            <person name="MacKenzie S."/>
            <person name="Amaro C."/>
        </authorList>
    </citation>
    <scope>NUCLEOTIDE SEQUENCE</scope>
</reference>
<accession>A0A0E9XMD3</accession>